<dbReference type="OrthoDB" id="10259133at2759"/>
<dbReference type="Proteomes" id="UP000221165">
    <property type="component" value="Unassembled WGS sequence"/>
</dbReference>
<organism evidence="6 7">
    <name type="scientific">Cystoisospora suis</name>
    <dbReference type="NCBI Taxonomy" id="483139"/>
    <lineage>
        <taxon>Eukaryota</taxon>
        <taxon>Sar</taxon>
        <taxon>Alveolata</taxon>
        <taxon>Apicomplexa</taxon>
        <taxon>Conoidasida</taxon>
        <taxon>Coccidia</taxon>
        <taxon>Eucoccidiorida</taxon>
        <taxon>Eimeriorina</taxon>
        <taxon>Sarcocystidae</taxon>
        <taxon>Cystoisospora</taxon>
    </lineage>
</organism>
<dbReference type="SUPFAM" id="SSF49447">
    <property type="entry name" value="Second domain of Mu2 adaptin subunit (ap50) of ap2 adaptor"/>
    <property type="match status" value="1"/>
</dbReference>
<dbReference type="PANTHER" id="PTHR10529">
    <property type="entry name" value="AP COMPLEX SUBUNIT MU"/>
    <property type="match status" value="1"/>
</dbReference>
<dbReference type="Gene3D" id="2.60.40.1170">
    <property type="entry name" value="Mu homology domain, subdomain B"/>
    <property type="match status" value="2"/>
</dbReference>
<dbReference type="GO" id="GO:0012505">
    <property type="term" value="C:endomembrane system"/>
    <property type="evidence" value="ECO:0007669"/>
    <property type="project" value="UniProtKB-SubCell"/>
</dbReference>
<dbReference type="CDD" id="cd09251">
    <property type="entry name" value="AP-2_Mu2_Cterm"/>
    <property type="match status" value="1"/>
</dbReference>
<keyword evidence="7" id="KW-1185">Reference proteome</keyword>
<evidence type="ECO:0000256" key="1">
    <source>
        <dbReference type="ARBA" id="ARBA00004308"/>
    </source>
</evidence>
<accession>A0A2C6KPA5</accession>
<dbReference type="Pfam" id="PF00928">
    <property type="entry name" value="Adap_comp_sub"/>
    <property type="match status" value="1"/>
</dbReference>
<dbReference type="Gene3D" id="3.30.450.60">
    <property type="match status" value="1"/>
</dbReference>
<dbReference type="AlphaFoldDB" id="A0A2C6KPA5"/>
<evidence type="ECO:0000313" key="7">
    <source>
        <dbReference type="Proteomes" id="UP000221165"/>
    </source>
</evidence>
<evidence type="ECO:0000259" key="5">
    <source>
        <dbReference type="PROSITE" id="PS51072"/>
    </source>
</evidence>
<dbReference type="PROSITE" id="PS51072">
    <property type="entry name" value="MHD"/>
    <property type="match status" value="1"/>
</dbReference>
<feature type="compositionally biased region" description="Polar residues" evidence="4">
    <location>
        <begin position="401"/>
        <end position="432"/>
    </location>
</feature>
<evidence type="ECO:0000256" key="2">
    <source>
        <dbReference type="ARBA" id="ARBA00022448"/>
    </source>
</evidence>
<feature type="domain" description="MHD" evidence="5">
    <location>
        <begin position="348"/>
        <end position="685"/>
    </location>
</feature>
<keyword evidence="2" id="KW-0813">Transport</keyword>
<gene>
    <name evidence="6" type="ORF">CSUI_007873</name>
</gene>
<dbReference type="GeneID" id="94431227"/>
<name>A0A2C6KPA5_9APIC</name>
<sequence length="686" mass="72366">MISALYIFSLKGEILLQRVYASPEPPGHHLRALARTAISSRSFSEFAPVVCVGSPDCKPQAKGRSPLTSFCCFAAPSSCGSLATRSPCGPSSNTSGFGPTSTIVRGRAESRWGGSAGPEEIGVVYVAALRHNANVACILEVLRRLASLIQAYCTAALGASPSLRSDLSFGGFAASSRDGANTGIAGDEGSAADFGGARVGDRVGVKSGNTWGRSGALMGAVRRGLSAAGVNLSSAAVVDANFVRKHCVLLYELLDEVIDGGFPQLLDLSALKKFVTCTKGLHWPPDHTLGGGGKGATSDGAMGGTGGLVGFRGSQGRGELADIATSKQITRQVTGACSWRAPGLKYKRNEVFIDVVECVNVLISANGVVLRADVSGEVLVNCRLSGMPECKFGLNDRLPATQSGTVTQDGQRRTVLSGTSAPGPSTAASDSTRGGGDPAGLTLQQQGAGRSGGGTGGVLLDDCRFHQCVRLSKFDTERAITFVPPDGTFRLMNYRISEGISLPFKIFPLLQERSPTRMECVILLKALFEKNIAATNVEVVIPCPPSLCDLQLLHVGIGKAALDNTQQAVVWRIKKYPGAMEYLLRYELHLATQGGQRPVPQGSAHGGGNGTSSSAGGEGRSIASPAPHQLPSSRWKRPPLSLRFTIHMFTASGLCIRYLKIIEKSNYRTIKWIRYLTKAGTYQHRL</sequence>
<comment type="caution">
    <text evidence="6">The sequence shown here is derived from an EMBL/GenBank/DDBJ whole genome shotgun (WGS) entry which is preliminary data.</text>
</comment>
<evidence type="ECO:0000256" key="3">
    <source>
        <dbReference type="ARBA" id="ARBA00023136"/>
    </source>
</evidence>
<dbReference type="InterPro" id="IPR028565">
    <property type="entry name" value="MHD"/>
</dbReference>
<keyword evidence="3" id="KW-0472">Membrane</keyword>
<dbReference type="InterPro" id="IPR050431">
    <property type="entry name" value="Adaptor_comp_med_subunit"/>
</dbReference>
<protein>
    <submittedName>
        <fullName evidence="6">Adaptor complexes medium subunit family protein</fullName>
    </submittedName>
</protein>
<comment type="subcellular location">
    <subcellularLocation>
        <location evidence="1">Endomembrane system</location>
    </subcellularLocation>
</comment>
<evidence type="ECO:0000313" key="6">
    <source>
        <dbReference type="EMBL" id="PHJ18304.1"/>
    </source>
</evidence>
<dbReference type="EMBL" id="MIGC01004233">
    <property type="protein sequence ID" value="PHJ18304.1"/>
    <property type="molecule type" value="Genomic_DNA"/>
</dbReference>
<dbReference type="SUPFAM" id="SSF64356">
    <property type="entry name" value="SNARE-like"/>
    <property type="match status" value="1"/>
</dbReference>
<proteinExistence type="predicted"/>
<dbReference type="InterPro" id="IPR011012">
    <property type="entry name" value="Longin-like_dom_sf"/>
</dbReference>
<dbReference type="RefSeq" id="XP_067920012.1">
    <property type="nucleotide sequence ID" value="XM_068068016.1"/>
</dbReference>
<dbReference type="InterPro" id="IPR036168">
    <property type="entry name" value="AP2_Mu_C_sf"/>
</dbReference>
<dbReference type="VEuPathDB" id="ToxoDB:CSUI_007873"/>
<dbReference type="InterPro" id="IPR043512">
    <property type="entry name" value="Mu2_C"/>
</dbReference>
<reference evidence="6 7" key="1">
    <citation type="journal article" date="2017" name="Int. J. Parasitol.">
        <title>The genome of the protozoan parasite Cystoisospora suis and a reverse vaccinology approach to identify vaccine candidates.</title>
        <authorList>
            <person name="Palmieri N."/>
            <person name="Shrestha A."/>
            <person name="Ruttkowski B."/>
            <person name="Beck T."/>
            <person name="Vogl C."/>
            <person name="Tomley F."/>
            <person name="Blake D.P."/>
            <person name="Joachim A."/>
        </authorList>
    </citation>
    <scope>NUCLEOTIDE SEQUENCE [LARGE SCALE GENOMIC DNA]</scope>
    <source>
        <strain evidence="6 7">Wien I</strain>
    </source>
</reference>
<evidence type="ECO:0000256" key="4">
    <source>
        <dbReference type="SAM" id="MobiDB-lite"/>
    </source>
</evidence>
<feature type="region of interest" description="Disordered" evidence="4">
    <location>
        <begin position="401"/>
        <end position="452"/>
    </location>
</feature>
<feature type="region of interest" description="Disordered" evidence="4">
    <location>
        <begin position="595"/>
        <end position="634"/>
    </location>
</feature>